<keyword evidence="7" id="KW-1185">Reference proteome</keyword>
<dbReference type="eggNOG" id="COG2303">
    <property type="taxonomic scope" value="Bacteria"/>
</dbReference>
<dbReference type="Proteomes" id="UP000002350">
    <property type="component" value="Chromosome"/>
</dbReference>
<evidence type="ECO:0000256" key="2">
    <source>
        <dbReference type="ARBA" id="ARBA00022630"/>
    </source>
</evidence>
<evidence type="ECO:0000313" key="7">
    <source>
        <dbReference type="Proteomes" id="UP000002350"/>
    </source>
</evidence>
<dbReference type="Pfam" id="PF05199">
    <property type="entry name" value="GMC_oxred_C"/>
    <property type="match status" value="1"/>
</dbReference>
<gene>
    <name evidence="6" type="ordered locus">SVI_2823</name>
</gene>
<dbReference type="SUPFAM" id="SSF51905">
    <property type="entry name" value="FAD/NAD(P)-binding domain"/>
    <property type="match status" value="1"/>
</dbReference>
<dbReference type="InterPro" id="IPR007867">
    <property type="entry name" value="GMC_OxRtase_C"/>
</dbReference>
<evidence type="ECO:0000313" key="6">
    <source>
        <dbReference type="EMBL" id="BAJ02794.1"/>
    </source>
</evidence>
<accession>D4ZM95</accession>
<keyword evidence="3" id="KW-0274">FAD</keyword>
<dbReference type="EMBL" id="AP011177">
    <property type="protein sequence ID" value="BAJ02794.1"/>
    <property type="molecule type" value="Genomic_DNA"/>
</dbReference>
<keyword evidence="2" id="KW-0285">Flavoprotein</keyword>
<protein>
    <submittedName>
        <fullName evidence="6">Oxidoreductase, GMC family</fullName>
    </submittedName>
</protein>
<dbReference type="KEGG" id="svo:SVI_2823"/>
<dbReference type="InterPro" id="IPR036188">
    <property type="entry name" value="FAD/NAD-bd_sf"/>
</dbReference>
<reference evidence="7" key="1">
    <citation type="journal article" date="2010" name="Mol. Biosyst.">
        <title>Complete genome sequence and comparative analysis of Shewanella violacea, a psychrophilic and piezophilic bacterium from deep sea floor sediments.</title>
        <authorList>
            <person name="Aono E."/>
            <person name="Baba T."/>
            <person name="Ara T."/>
            <person name="Nishi T."/>
            <person name="Nakamichi T."/>
            <person name="Inamoto E."/>
            <person name="Toyonaga H."/>
            <person name="Hasegawa M."/>
            <person name="Takai Y."/>
            <person name="Okumura Y."/>
            <person name="Baba M."/>
            <person name="Tomita M."/>
            <person name="Kato C."/>
            <person name="Oshima T."/>
            <person name="Nakasone K."/>
            <person name="Mori H."/>
        </authorList>
    </citation>
    <scope>NUCLEOTIDE SEQUENCE [LARGE SCALE GENOMIC DNA]</scope>
    <source>
        <strain evidence="7">JCM 10179 / CIP 106290 / LMG 19151 / DSS12</strain>
    </source>
</reference>
<dbReference type="InterPro" id="IPR017896">
    <property type="entry name" value="4Fe4S_Fe-S-bd"/>
</dbReference>
<dbReference type="HOGENOM" id="CLU_052500_0_0_6"/>
<proteinExistence type="inferred from homology"/>
<dbReference type="RefSeq" id="WP_013052093.1">
    <property type="nucleotide sequence ID" value="NC_014012.1"/>
</dbReference>
<keyword evidence="4" id="KW-0560">Oxidoreductase</keyword>
<comment type="similarity">
    <text evidence="1">Belongs to the GMC oxidoreductase family.</text>
</comment>
<dbReference type="GO" id="GO:0016614">
    <property type="term" value="F:oxidoreductase activity, acting on CH-OH group of donors"/>
    <property type="evidence" value="ECO:0007669"/>
    <property type="project" value="InterPro"/>
</dbReference>
<evidence type="ECO:0000256" key="3">
    <source>
        <dbReference type="ARBA" id="ARBA00022827"/>
    </source>
</evidence>
<evidence type="ECO:0000256" key="4">
    <source>
        <dbReference type="ARBA" id="ARBA00023002"/>
    </source>
</evidence>
<dbReference type="PANTHER" id="PTHR46056">
    <property type="entry name" value="LONG-CHAIN-ALCOHOL OXIDASE"/>
    <property type="match status" value="1"/>
</dbReference>
<dbReference type="PANTHER" id="PTHR46056:SF12">
    <property type="entry name" value="LONG-CHAIN-ALCOHOL OXIDASE"/>
    <property type="match status" value="1"/>
</dbReference>
<dbReference type="Gene3D" id="3.50.50.60">
    <property type="entry name" value="FAD/NAD(P)-binding domain"/>
    <property type="match status" value="2"/>
</dbReference>
<evidence type="ECO:0000259" key="5">
    <source>
        <dbReference type="PROSITE" id="PS51379"/>
    </source>
</evidence>
<dbReference type="STRING" id="637905.SVI_2823"/>
<organism evidence="6 7">
    <name type="scientific">Shewanella violacea (strain JCM 10179 / CIP 106290 / LMG 19151 / DSS12)</name>
    <dbReference type="NCBI Taxonomy" id="637905"/>
    <lineage>
        <taxon>Bacteria</taxon>
        <taxon>Pseudomonadati</taxon>
        <taxon>Pseudomonadota</taxon>
        <taxon>Gammaproteobacteria</taxon>
        <taxon>Alteromonadales</taxon>
        <taxon>Shewanellaceae</taxon>
        <taxon>Shewanella</taxon>
    </lineage>
</organism>
<dbReference type="PROSITE" id="PS51379">
    <property type="entry name" value="4FE4S_FER_2"/>
    <property type="match status" value="1"/>
</dbReference>
<name>D4ZM95_SHEVD</name>
<dbReference type="InterPro" id="IPR000172">
    <property type="entry name" value="GMC_OxRdtase_N"/>
</dbReference>
<dbReference type="OrthoDB" id="9800167at2"/>
<dbReference type="AlphaFoldDB" id="D4ZM95"/>
<evidence type="ECO:0000256" key="1">
    <source>
        <dbReference type="ARBA" id="ARBA00010790"/>
    </source>
</evidence>
<dbReference type="Pfam" id="PF00732">
    <property type="entry name" value="GMC_oxred_N"/>
    <property type="match status" value="1"/>
</dbReference>
<dbReference type="GO" id="GO:0050660">
    <property type="term" value="F:flavin adenine dinucleotide binding"/>
    <property type="evidence" value="ECO:0007669"/>
    <property type="project" value="InterPro"/>
</dbReference>
<feature type="domain" description="4Fe-4S ferredoxin-type" evidence="5">
    <location>
        <begin position="153"/>
        <end position="183"/>
    </location>
</feature>
<sequence length="450" mass="48211">MHNLVDRDKLPDTARVDVIVVGTGPGGASVAKKLAESGQSVVMLEWGDDAPLTGQLSQMVKIAGIPGKGALMHADMSLLMRGITVGGSSAINFATAMAPPLALFQKYGIDLTQDLAAMSKALPINTLPDHLIGPLARRISLGAQSLGYNWQKLQKFVHIDKCRASCHRCTYGCPFNAKWTAREFVDSAMKRAATLVTKAKVTRVLHRDGRVLGVEYHQAGSVHTLLGDKVILAAGGVGSPRILQNSCLASVGVDSFGFDQAGKDYFVDPVIAVMGTVNDLECNPDQIGGQEVPMSAGMHLSHEGITLADLTLPKPLYLAFATQVGRIDRLMAHDKTLTIMVKVKDDLGGKIAQKWLNKSLSSDDKLRLAHGTELARNILTEAGATKIFNSHHFAAHPGGSVKIGELVDENLETRVKGLFVCDAAVIPESWGLPPSYTLLCLGHRLGRYLS</sequence>